<evidence type="ECO:0000313" key="2">
    <source>
        <dbReference type="EMBL" id="KAF2702360.1"/>
    </source>
</evidence>
<dbReference type="EMBL" id="MU005933">
    <property type="protein sequence ID" value="KAF2702360.1"/>
    <property type="molecule type" value="Genomic_DNA"/>
</dbReference>
<protein>
    <submittedName>
        <fullName evidence="2">Homing endonuclease</fullName>
    </submittedName>
</protein>
<keyword evidence="2" id="KW-0255">Endonuclease</keyword>
<dbReference type="Pfam" id="PF00961">
    <property type="entry name" value="LAGLIDADG_1"/>
    <property type="match status" value="1"/>
</dbReference>
<gene>
    <name evidence="2" type="ORF">K504DRAFT_515850</name>
</gene>
<dbReference type="Gene3D" id="3.10.28.10">
    <property type="entry name" value="Homing endonucleases"/>
    <property type="match status" value="1"/>
</dbReference>
<name>A0A6G1JPD8_9PLEO</name>
<dbReference type="OrthoDB" id="3705528at2759"/>
<dbReference type="InterPro" id="IPR051289">
    <property type="entry name" value="LAGLIDADG_Endonuclease"/>
</dbReference>
<keyword evidence="3" id="KW-1185">Reference proteome</keyword>
<dbReference type="PANTHER" id="PTHR36181">
    <property type="entry name" value="INTRON-ENCODED ENDONUCLEASE AI3-RELATED"/>
    <property type="match status" value="1"/>
</dbReference>
<accession>A0A6G1JPD8</accession>
<dbReference type="SUPFAM" id="SSF55608">
    <property type="entry name" value="Homing endonucleases"/>
    <property type="match status" value="1"/>
</dbReference>
<keyword evidence="2" id="KW-0378">Hydrolase</keyword>
<organism evidence="2 3">
    <name type="scientific">Pleomassaria siparia CBS 279.74</name>
    <dbReference type="NCBI Taxonomy" id="1314801"/>
    <lineage>
        <taxon>Eukaryota</taxon>
        <taxon>Fungi</taxon>
        <taxon>Dikarya</taxon>
        <taxon>Ascomycota</taxon>
        <taxon>Pezizomycotina</taxon>
        <taxon>Dothideomycetes</taxon>
        <taxon>Pleosporomycetidae</taxon>
        <taxon>Pleosporales</taxon>
        <taxon>Pleomassariaceae</taxon>
        <taxon>Pleomassaria</taxon>
    </lineage>
</organism>
<dbReference type="GO" id="GO:0005739">
    <property type="term" value="C:mitochondrion"/>
    <property type="evidence" value="ECO:0007669"/>
    <property type="project" value="UniProtKB-ARBA"/>
</dbReference>
<dbReference type="InterPro" id="IPR027434">
    <property type="entry name" value="Homing_endonucl"/>
</dbReference>
<dbReference type="PANTHER" id="PTHR36181:SF2">
    <property type="entry name" value="INTRON-ENCODED ENDONUCLEASE AI3-RELATED"/>
    <property type="match status" value="1"/>
</dbReference>
<keyword evidence="2" id="KW-0540">Nuclease</keyword>
<dbReference type="GO" id="GO:0004519">
    <property type="term" value="F:endonuclease activity"/>
    <property type="evidence" value="ECO:0007669"/>
    <property type="project" value="UniProtKB-KW"/>
</dbReference>
<dbReference type="InterPro" id="IPR004860">
    <property type="entry name" value="LAGLIDADG_dom"/>
</dbReference>
<evidence type="ECO:0000313" key="3">
    <source>
        <dbReference type="Proteomes" id="UP000799428"/>
    </source>
</evidence>
<dbReference type="Proteomes" id="UP000799428">
    <property type="component" value="Unassembled WGS sequence"/>
</dbReference>
<proteinExistence type="predicted"/>
<reference evidence="2" key="1">
    <citation type="journal article" date="2020" name="Stud. Mycol.">
        <title>101 Dothideomycetes genomes: a test case for predicting lifestyles and emergence of pathogens.</title>
        <authorList>
            <person name="Haridas S."/>
            <person name="Albert R."/>
            <person name="Binder M."/>
            <person name="Bloem J."/>
            <person name="Labutti K."/>
            <person name="Salamov A."/>
            <person name="Andreopoulos B."/>
            <person name="Baker S."/>
            <person name="Barry K."/>
            <person name="Bills G."/>
            <person name="Bluhm B."/>
            <person name="Cannon C."/>
            <person name="Castanera R."/>
            <person name="Culley D."/>
            <person name="Daum C."/>
            <person name="Ezra D."/>
            <person name="Gonzalez J."/>
            <person name="Henrissat B."/>
            <person name="Kuo A."/>
            <person name="Liang C."/>
            <person name="Lipzen A."/>
            <person name="Lutzoni F."/>
            <person name="Magnuson J."/>
            <person name="Mondo S."/>
            <person name="Nolan M."/>
            <person name="Ohm R."/>
            <person name="Pangilinan J."/>
            <person name="Park H.-J."/>
            <person name="Ramirez L."/>
            <person name="Alfaro M."/>
            <person name="Sun H."/>
            <person name="Tritt A."/>
            <person name="Yoshinaga Y."/>
            <person name="Zwiers L.-H."/>
            <person name="Turgeon B."/>
            <person name="Goodwin S."/>
            <person name="Spatafora J."/>
            <person name="Crous P."/>
            <person name="Grigoriev I."/>
        </authorList>
    </citation>
    <scope>NUCLEOTIDE SEQUENCE</scope>
    <source>
        <strain evidence="2">CBS 279.74</strain>
    </source>
</reference>
<feature type="domain" description="Homing endonuclease LAGLIDADG" evidence="1">
    <location>
        <begin position="2"/>
        <end position="68"/>
    </location>
</feature>
<dbReference type="AlphaFoldDB" id="A0A6G1JPD8"/>
<evidence type="ECO:0000259" key="1">
    <source>
        <dbReference type="Pfam" id="PF00961"/>
    </source>
</evidence>
<sequence>MIELHVDDMDALKHIKNKFNLGNDIVVYGNSCKFTVTHPKDIYKLIAIFDKYLLNTTKYLDYLDFKQAFLIYQERDKTIKDKQILIDKILALKNGMNQSRENFSLLTSHQITITGP</sequence>